<sequence length="272" mass="29113">MPRTWLLAALAGWAVLVWLLALLGMGRHASSLDPDQAQLPPLPQPSTRASTPAPPLGQFDQIVSRPLFSDDRRPRPFSLQGDGGAESAQAFDFVLSSVLITPQVRLAILQSPDRSKSLRVKLGEAPESQPSWRLAELSPRSAVFEGPEGRRTMELRTFDGTGGEPPTAIAQPGATPVGQSVRAPQQQTQPQPQPAAPVPASARAAAAPAGNAERPGQQGPAIVAEPGSAAEAQATDQQMEAIRKRIEARRAQLRQQQQQQQKQQQTTPPARN</sequence>
<feature type="compositionally biased region" description="Low complexity" evidence="1">
    <location>
        <begin position="198"/>
        <end position="209"/>
    </location>
</feature>
<evidence type="ECO:0000313" key="2">
    <source>
        <dbReference type="EMBL" id="MBF6025926.1"/>
    </source>
</evidence>
<dbReference type="Proteomes" id="UP001429984">
    <property type="component" value="Unassembled WGS sequence"/>
</dbReference>
<feature type="region of interest" description="Disordered" evidence="1">
    <location>
        <begin position="34"/>
        <end position="57"/>
    </location>
</feature>
<feature type="compositionally biased region" description="Basic and acidic residues" evidence="1">
    <location>
        <begin position="147"/>
        <end position="157"/>
    </location>
</feature>
<feature type="compositionally biased region" description="Low complexity" evidence="1">
    <location>
        <begin position="179"/>
        <end position="190"/>
    </location>
</feature>
<evidence type="ECO:0000256" key="1">
    <source>
        <dbReference type="SAM" id="MobiDB-lite"/>
    </source>
</evidence>
<feature type="compositionally biased region" description="Basic and acidic residues" evidence="1">
    <location>
        <begin position="241"/>
        <end position="250"/>
    </location>
</feature>
<name>A0ABS0BDU9_9GAMM</name>
<protein>
    <submittedName>
        <fullName evidence="2">General secretion pathway protein GspN</fullName>
    </submittedName>
</protein>
<dbReference type="RefSeq" id="WP_194932523.1">
    <property type="nucleotide sequence ID" value="NZ_JADLZT010000012.1"/>
</dbReference>
<evidence type="ECO:0000313" key="3">
    <source>
        <dbReference type="Proteomes" id="UP001429984"/>
    </source>
</evidence>
<comment type="caution">
    <text evidence="2">The sequence shown here is derived from an EMBL/GenBank/DDBJ whole genome shotgun (WGS) entry which is preliminary data.</text>
</comment>
<dbReference type="EMBL" id="JADLZT010000012">
    <property type="protein sequence ID" value="MBF6025926.1"/>
    <property type="molecule type" value="Genomic_DNA"/>
</dbReference>
<feature type="region of interest" description="Disordered" evidence="1">
    <location>
        <begin position="124"/>
        <end position="272"/>
    </location>
</feature>
<keyword evidence="3" id="KW-1185">Reference proteome</keyword>
<organism evidence="2 3">
    <name type="scientific">Lysobacter niastensis</name>
    <dbReference type="NCBI Taxonomy" id="380629"/>
    <lineage>
        <taxon>Bacteria</taxon>
        <taxon>Pseudomonadati</taxon>
        <taxon>Pseudomonadota</taxon>
        <taxon>Gammaproteobacteria</taxon>
        <taxon>Lysobacterales</taxon>
        <taxon>Lysobacteraceae</taxon>
        <taxon>Lysobacter</taxon>
    </lineage>
</organism>
<proteinExistence type="predicted"/>
<reference evidence="2 3" key="1">
    <citation type="submission" date="2020-11" db="EMBL/GenBank/DDBJ databases">
        <title>Draft Genome Sequence and Secondary Metabolite Biosynthetic Potential of the Lysobacter niastensis Type strain DSM 18481.</title>
        <authorList>
            <person name="Turrini P."/>
            <person name="Artuso I."/>
            <person name="Tescari M."/>
            <person name="Lugli G.A."/>
            <person name="Frangipani E."/>
            <person name="Ventura M."/>
            <person name="Visca P."/>
        </authorList>
    </citation>
    <scope>NUCLEOTIDE SEQUENCE [LARGE SCALE GENOMIC DNA]</scope>
    <source>
        <strain evidence="2 3">DSM 18481</strain>
    </source>
</reference>
<accession>A0ABS0BDU9</accession>
<feature type="compositionally biased region" description="Low complexity" evidence="1">
    <location>
        <begin position="255"/>
        <end position="265"/>
    </location>
</feature>
<gene>
    <name evidence="2" type="ORF">IU514_18005</name>
</gene>